<dbReference type="RefSeq" id="WP_087648409.1">
    <property type="nucleotide sequence ID" value="NZ_FCON02000117.1"/>
</dbReference>
<sequence>MEMEQRRLNPELFQWLDERQSQLKVVKTTTTPHGQVLDWIPIESQHPEGKVPSPPPSESMPAHAHDAKHNNGTAETDTANGGADLYTIQMHMNSGTNWGSYFYVGGPTP</sequence>
<proteinExistence type="predicted"/>
<comment type="caution">
    <text evidence="2">The sequence shown here is derived from an EMBL/GenBank/DDBJ whole genome shotgun (WGS) entry which is preliminary data.</text>
</comment>
<dbReference type="EMBL" id="FCON02000117">
    <property type="protein sequence ID" value="SAL82301.1"/>
    <property type="molecule type" value="Genomic_DNA"/>
</dbReference>
<feature type="compositionally biased region" description="Polar residues" evidence="1">
    <location>
        <begin position="70"/>
        <end position="79"/>
    </location>
</feature>
<dbReference type="OrthoDB" id="5934790at2"/>
<accession>A0A158KPE8</accession>
<evidence type="ECO:0000256" key="1">
    <source>
        <dbReference type="SAM" id="MobiDB-lite"/>
    </source>
</evidence>
<feature type="region of interest" description="Disordered" evidence="1">
    <location>
        <begin position="40"/>
        <end position="80"/>
    </location>
</feature>
<dbReference type="AlphaFoldDB" id="A0A158KPE8"/>
<evidence type="ECO:0000313" key="2">
    <source>
        <dbReference type="EMBL" id="SAL82301.1"/>
    </source>
</evidence>
<name>A0A158KPE8_9BURK</name>
<dbReference type="Proteomes" id="UP000054770">
    <property type="component" value="Unassembled WGS sequence"/>
</dbReference>
<reference evidence="2" key="1">
    <citation type="submission" date="2016-01" db="EMBL/GenBank/DDBJ databases">
        <authorList>
            <person name="Peeters C."/>
        </authorList>
    </citation>
    <scope>NUCLEOTIDE SEQUENCE [LARGE SCALE GENOMIC DNA]</scope>
    <source>
        <strain evidence="2">LMG 22940</strain>
    </source>
</reference>
<protein>
    <submittedName>
        <fullName evidence="2">Uncharacterized protein</fullName>
    </submittedName>
</protein>
<evidence type="ECO:0000313" key="3">
    <source>
        <dbReference type="Proteomes" id="UP000054770"/>
    </source>
</evidence>
<keyword evidence="3" id="KW-1185">Reference proteome</keyword>
<organism evidence="2 3">
    <name type="scientific">Caballeronia choica</name>
    <dbReference type="NCBI Taxonomy" id="326476"/>
    <lineage>
        <taxon>Bacteria</taxon>
        <taxon>Pseudomonadati</taxon>
        <taxon>Pseudomonadota</taxon>
        <taxon>Betaproteobacteria</taxon>
        <taxon>Burkholderiales</taxon>
        <taxon>Burkholderiaceae</taxon>
        <taxon>Caballeronia</taxon>
    </lineage>
</organism>
<gene>
    <name evidence="2" type="ORF">AWB68_06467</name>
</gene>